<dbReference type="PANTHER" id="PTHR39337:SF1">
    <property type="entry name" value="BLR5642 PROTEIN"/>
    <property type="match status" value="1"/>
</dbReference>
<proteinExistence type="predicted"/>
<dbReference type="RefSeq" id="WP_141361872.1">
    <property type="nucleotide sequence ID" value="NZ_BAAAJL010000003.1"/>
</dbReference>
<gene>
    <name evidence="1" type="ORF">AUR04nite_06590</name>
</gene>
<dbReference type="EMBL" id="BJNY01000002">
    <property type="protein sequence ID" value="GED05127.1"/>
    <property type="molecule type" value="Genomic_DNA"/>
</dbReference>
<protein>
    <recommendedName>
        <fullName evidence="3">DNA repair protein</fullName>
    </recommendedName>
</protein>
<evidence type="ECO:0008006" key="3">
    <source>
        <dbReference type="Google" id="ProtNLM"/>
    </source>
</evidence>
<accession>A0A4Y4DKH5</accession>
<dbReference type="Proteomes" id="UP000316612">
    <property type="component" value="Unassembled WGS sequence"/>
</dbReference>
<evidence type="ECO:0000313" key="2">
    <source>
        <dbReference type="Proteomes" id="UP000316612"/>
    </source>
</evidence>
<keyword evidence="2" id="KW-1185">Reference proteome</keyword>
<sequence>MQPVFTIGHSNLSGEDFTALLLEQRIDTVLDVRKLRGSAKFPQFNADQLEQRLAADSIALRCDPDLAGRRPVSKTVPFERNAWWQNRSFHNYADYAMGQQFADALQRVLELSREHRVALMCAEALWWRCHRRIIADHLLARGQRVIHVVGSSAADAALSAGAVPGPPLSYPAAVPSHSSASSA</sequence>
<dbReference type="PANTHER" id="PTHR39337">
    <property type="entry name" value="BLR5642 PROTEIN"/>
    <property type="match status" value="1"/>
</dbReference>
<dbReference type="AlphaFoldDB" id="A0A4Y4DKH5"/>
<dbReference type="InterPro" id="IPR007438">
    <property type="entry name" value="DUF488"/>
</dbReference>
<dbReference type="OrthoDB" id="9789109at2"/>
<dbReference type="PIRSF" id="PIRSF024492">
    <property type="entry name" value="UCP024492"/>
    <property type="match status" value="1"/>
</dbReference>
<reference evidence="1 2" key="1">
    <citation type="submission" date="2019-06" db="EMBL/GenBank/DDBJ databases">
        <title>Whole genome shotgun sequence of Glutamicibacter uratoxydans NBRC 15515.</title>
        <authorList>
            <person name="Hosoyama A."/>
            <person name="Uohara A."/>
            <person name="Ohji S."/>
            <person name="Ichikawa N."/>
        </authorList>
    </citation>
    <scope>NUCLEOTIDE SEQUENCE [LARGE SCALE GENOMIC DNA]</scope>
    <source>
        <strain evidence="1 2">NBRC 15515</strain>
    </source>
</reference>
<evidence type="ECO:0000313" key="1">
    <source>
        <dbReference type="EMBL" id="GED05127.1"/>
    </source>
</evidence>
<organism evidence="1 2">
    <name type="scientific">Glutamicibacter uratoxydans</name>
    <name type="common">Arthrobacter uratoxydans</name>
    <dbReference type="NCBI Taxonomy" id="43667"/>
    <lineage>
        <taxon>Bacteria</taxon>
        <taxon>Bacillati</taxon>
        <taxon>Actinomycetota</taxon>
        <taxon>Actinomycetes</taxon>
        <taxon>Micrococcales</taxon>
        <taxon>Micrococcaceae</taxon>
        <taxon>Glutamicibacter</taxon>
    </lineage>
</organism>
<name>A0A4Y4DKH5_GLUUR</name>
<comment type="caution">
    <text evidence="1">The sequence shown here is derived from an EMBL/GenBank/DDBJ whole genome shotgun (WGS) entry which is preliminary data.</text>
</comment>
<dbReference type="Pfam" id="PF04343">
    <property type="entry name" value="DUF488"/>
    <property type="match status" value="1"/>
</dbReference>
<dbReference type="InterPro" id="IPR014519">
    <property type="entry name" value="UCP024492"/>
</dbReference>